<reference evidence="5 6" key="1">
    <citation type="submission" date="2015-09" db="EMBL/GenBank/DDBJ databases">
        <title>Draft genome of the parasitic nematode Teladorsagia circumcincta isolate WARC Sus (inbred).</title>
        <authorList>
            <person name="Mitreva M."/>
        </authorList>
    </citation>
    <scope>NUCLEOTIDE SEQUENCE [LARGE SCALE GENOMIC DNA]</scope>
    <source>
        <strain evidence="5 6">S</strain>
    </source>
</reference>
<accession>A0A2G9UHT3</accession>
<evidence type="ECO:0000313" key="5">
    <source>
        <dbReference type="EMBL" id="PIO69817.1"/>
    </source>
</evidence>
<dbReference type="GO" id="GO:0006082">
    <property type="term" value="P:organic acid metabolic process"/>
    <property type="evidence" value="ECO:0007669"/>
    <property type="project" value="TreeGrafter"/>
</dbReference>
<name>A0A2G9UHT3_TELCI</name>
<dbReference type="GO" id="GO:0016712">
    <property type="term" value="F:oxidoreductase activity, acting on paired donors, with incorporation or reduction of molecular oxygen, reduced flavin or flavoprotein as one donor, and incorporation of one atom of oxygen"/>
    <property type="evidence" value="ECO:0007669"/>
    <property type="project" value="TreeGrafter"/>
</dbReference>
<protein>
    <recommendedName>
        <fullName evidence="7">Unspecific monooxygenase</fullName>
    </recommendedName>
</protein>
<dbReference type="Pfam" id="PF00067">
    <property type="entry name" value="p450"/>
    <property type="match status" value="2"/>
</dbReference>
<dbReference type="Proteomes" id="UP000230423">
    <property type="component" value="Unassembled WGS sequence"/>
</dbReference>
<dbReference type="SUPFAM" id="SSF48264">
    <property type="entry name" value="Cytochrome P450"/>
    <property type="match status" value="2"/>
</dbReference>
<evidence type="ECO:0000256" key="1">
    <source>
        <dbReference type="ARBA" id="ARBA00010617"/>
    </source>
</evidence>
<keyword evidence="6" id="KW-1185">Reference proteome</keyword>
<dbReference type="InterPro" id="IPR036396">
    <property type="entry name" value="Cyt_P450_sf"/>
</dbReference>
<keyword evidence="3" id="KW-0408">Iron</keyword>
<dbReference type="AlphaFoldDB" id="A0A2G9UHT3"/>
<feature type="non-terminal residue" evidence="5">
    <location>
        <position position="278"/>
    </location>
</feature>
<dbReference type="GO" id="GO:0005506">
    <property type="term" value="F:iron ion binding"/>
    <property type="evidence" value="ECO:0007669"/>
    <property type="project" value="InterPro"/>
</dbReference>
<dbReference type="GO" id="GO:0006805">
    <property type="term" value="P:xenobiotic metabolic process"/>
    <property type="evidence" value="ECO:0007669"/>
    <property type="project" value="TreeGrafter"/>
</dbReference>
<dbReference type="PRINTS" id="PR00463">
    <property type="entry name" value="EP450I"/>
</dbReference>
<dbReference type="GO" id="GO:0020037">
    <property type="term" value="F:heme binding"/>
    <property type="evidence" value="ECO:0007669"/>
    <property type="project" value="InterPro"/>
</dbReference>
<proteinExistence type="inferred from homology"/>
<evidence type="ECO:0000256" key="2">
    <source>
        <dbReference type="ARBA" id="ARBA00022723"/>
    </source>
</evidence>
<evidence type="ECO:0000256" key="4">
    <source>
        <dbReference type="ARBA" id="ARBA00023033"/>
    </source>
</evidence>
<dbReference type="InterPro" id="IPR001128">
    <property type="entry name" value="Cyt_P450"/>
</dbReference>
<evidence type="ECO:0000313" key="6">
    <source>
        <dbReference type="Proteomes" id="UP000230423"/>
    </source>
</evidence>
<dbReference type="InterPro" id="IPR002401">
    <property type="entry name" value="Cyt_P450_E_grp-I"/>
</dbReference>
<gene>
    <name evidence="5" type="ORF">TELCIR_08353</name>
</gene>
<comment type="similarity">
    <text evidence="1">Belongs to the cytochrome P450 family.</text>
</comment>
<dbReference type="GO" id="GO:0005737">
    <property type="term" value="C:cytoplasm"/>
    <property type="evidence" value="ECO:0007669"/>
    <property type="project" value="TreeGrafter"/>
</dbReference>
<dbReference type="PANTHER" id="PTHR24300">
    <property type="entry name" value="CYTOCHROME P450 508A4-RELATED"/>
    <property type="match status" value="1"/>
</dbReference>
<sequence length="278" mass="32051">MDSIIVVPEVKVLVMESRRKMKEYGNVITFWLGPIPTVHILDFETAKEEMIGNGAAYADRYTPYALDVKRGATEYGNVITFWLGPIPTVHILDYETAKEEMIVNGAAYADRYTPYVLDVKREGRGTVFSNGDFWADHRRFTLRTLRDFALKNSIMEERIMDEVRYKKEDIATGKHSLDGDGDDFVDAFLIKMEKDRREGRHPTQAYKEDELLYDVFDLWIGGHETTAITVMWGFMHLIKDPSIMEKIRAELNVITNGNRPVSLSDKEHTPYLNWTVLA</sequence>
<organism evidence="5 6">
    <name type="scientific">Teladorsagia circumcincta</name>
    <name type="common">Brown stomach worm</name>
    <name type="synonym">Ostertagia circumcincta</name>
    <dbReference type="NCBI Taxonomy" id="45464"/>
    <lineage>
        <taxon>Eukaryota</taxon>
        <taxon>Metazoa</taxon>
        <taxon>Ecdysozoa</taxon>
        <taxon>Nematoda</taxon>
        <taxon>Chromadorea</taxon>
        <taxon>Rhabditida</taxon>
        <taxon>Rhabditina</taxon>
        <taxon>Rhabditomorpha</taxon>
        <taxon>Strongyloidea</taxon>
        <taxon>Trichostrongylidae</taxon>
        <taxon>Teladorsagia</taxon>
    </lineage>
</organism>
<evidence type="ECO:0000256" key="3">
    <source>
        <dbReference type="ARBA" id="ARBA00023004"/>
    </source>
</evidence>
<dbReference type="Gene3D" id="1.10.630.10">
    <property type="entry name" value="Cytochrome P450"/>
    <property type="match status" value="2"/>
</dbReference>
<dbReference type="EMBL" id="KZ346503">
    <property type="protein sequence ID" value="PIO69817.1"/>
    <property type="molecule type" value="Genomic_DNA"/>
</dbReference>
<keyword evidence="4" id="KW-0503">Monooxygenase</keyword>
<dbReference type="PANTHER" id="PTHR24300:SF375">
    <property type="entry name" value="CYTOCHROME P450 FAMILY"/>
    <property type="match status" value="1"/>
</dbReference>
<dbReference type="OrthoDB" id="2789670at2759"/>
<keyword evidence="2" id="KW-0479">Metal-binding</keyword>
<dbReference type="InterPro" id="IPR050182">
    <property type="entry name" value="Cytochrome_P450_fam2"/>
</dbReference>
<keyword evidence="4" id="KW-0560">Oxidoreductase</keyword>
<evidence type="ECO:0008006" key="7">
    <source>
        <dbReference type="Google" id="ProtNLM"/>
    </source>
</evidence>